<name>A0A061H632_9BASI</name>
<dbReference type="Proteomes" id="UP000053664">
    <property type="component" value="Unassembled WGS sequence"/>
</dbReference>
<protein>
    <recommendedName>
        <fullName evidence="5">Histone deacetylase complex subunit SAP18</fullName>
    </recommendedName>
</protein>
<dbReference type="KEGG" id="pfp:PFL1_04219"/>
<dbReference type="InterPro" id="IPR042534">
    <property type="entry name" value="SAP18_sf"/>
</dbReference>
<dbReference type="Gene3D" id="3.10.20.550">
    <property type="entry name" value="ASAP complex, SAP18 subunit"/>
    <property type="match status" value="1"/>
</dbReference>
<reference evidence="3 4" key="1">
    <citation type="journal article" date="2013" name="Plant Cell">
        <title>The transition from a phytopathogenic smut ancestor to an anamorphic biocontrol agent deciphered by comparative whole-genome analysis.</title>
        <authorList>
            <person name="Lefebvre F."/>
            <person name="Joly D.L."/>
            <person name="Labbe C."/>
            <person name="Teichmann B."/>
            <person name="Linning R."/>
            <person name="Belzile F."/>
            <person name="Bakkeren G."/>
            <person name="Belanger R.R."/>
        </authorList>
    </citation>
    <scope>NUCLEOTIDE SEQUENCE [LARGE SCALE GENOMIC DNA]</scope>
    <source>
        <strain evidence="3 4">PF-1</strain>
    </source>
</reference>
<dbReference type="OrthoDB" id="440566at2759"/>
<gene>
    <name evidence="3" type="ORF">PFL1_04219</name>
</gene>
<organism evidence="3 4">
    <name type="scientific">Pseudozyma flocculosa PF-1</name>
    <dbReference type="NCBI Taxonomy" id="1277687"/>
    <lineage>
        <taxon>Eukaryota</taxon>
        <taxon>Fungi</taxon>
        <taxon>Dikarya</taxon>
        <taxon>Basidiomycota</taxon>
        <taxon>Ustilaginomycotina</taxon>
        <taxon>Ustilaginomycetes</taxon>
        <taxon>Ustilaginales</taxon>
        <taxon>Ustilaginaceae</taxon>
        <taxon>Pseudozyma</taxon>
    </lineage>
</organism>
<proteinExistence type="inferred from homology"/>
<dbReference type="PANTHER" id="PTHR13082:SF0">
    <property type="entry name" value="HISTONE DEACETYLASE COMPLEX SUBUNIT SAP18"/>
    <property type="match status" value="1"/>
</dbReference>
<dbReference type="GeneID" id="19318325"/>
<dbReference type="PANTHER" id="PTHR13082">
    <property type="entry name" value="SAP18"/>
    <property type="match status" value="1"/>
</dbReference>
<sequence>MAKPPSPGDDATPFLLRCYAKPGPFRPVQDFESGSRAQQDEYKLYVWKTTTLREVAQMLHEANPSLSQPLSLHAFRLIHVYRDRSRCSARSVGGGVTRVPLRDMEDLMDGIELDTATKRAIESLREESDESVAKRTLHQLAVQDGDLLDCTVKADPTIPTAPAAPRLGPGGHGPGRSRRS</sequence>
<evidence type="ECO:0008006" key="5">
    <source>
        <dbReference type="Google" id="ProtNLM"/>
    </source>
</evidence>
<dbReference type="eggNOG" id="ENOG502RV9Y">
    <property type="taxonomic scope" value="Eukaryota"/>
</dbReference>
<evidence type="ECO:0000313" key="3">
    <source>
        <dbReference type="EMBL" id="EPQ28392.1"/>
    </source>
</evidence>
<dbReference type="Pfam" id="PF06487">
    <property type="entry name" value="SAP18"/>
    <property type="match status" value="1"/>
</dbReference>
<feature type="compositionally biased region" description="Low complexity" evidence="2">
    <location>
        <begin position="154"/>
        <end position="167"/>
    </location>
</feature>
<accession>A0A061H632</accession>
<dbReference type="RefSeq" id="XP_007879933.1">
    <property type="nucleotide sequence ID" value="XM_007881742.1"/>
</dbReference>
<dbReference type="InterPro" id="IPR010516">
    <property type="entry name" value="SAP18"/>
</dbReference>
<dbReference type="HOGENOM" id="CLU_114220_0_0_1"/>
<evidence type="ECO:0000256" key="1">
    <source>
        <dbReference type="ARBA" id="ARBA00009143"/>
    </source>
</evidence>
<comment type="similarity">
    <text evidence="1">Belongs to the SAP18 family.</text>
</comment>
<feature type="region of interest" description="Disordered" evidence="2">
    <location>
        <begin position="152"/>
        <end position="180"/>
    </location>
</feature>
<dbReference type="EMBL" id="KE361635">
    <property type="protein sequence ID" value="EPQ28392.1"/>
    <property type="molecule type" value="Genomic_DNA"/>
</dbReference>
<dbReference type="GO" id="GO:0005634">
    <property type="term" value="C:nucleus"/>
    <property type="evidence" value="ECO:0007669"/>
    <property type="project" value="TreeGrafter"/>
</dbReference>
<evidence type="ECO:0000313" key="4">
    <source>
        <dbReference type="Proteomes" id="UP000053664"/>
    </source>
</evidence>
<dbReference type="AlphaFoldDB" id="A0A061H632"/>
<evidence type="ECO:0000256" key="2">
    <source>
        <dbReference type="SAM" id="MobiDB-lite"/>
    </source>
</evidence>